<evidence type="ECO:0000313" key="3">
    <source>
        <dbReference type="EMBL" id="KAH9426681.1"/>
    </source>
</evidence>
<dbReference type="InterPro" id="IPR036179">
    <property type="entry name" value="Ig-like_dom_sf"/>
</dbReference>
<name>A0ABQ8JVM2_DERPT</name>
<comment type="caution">
    <text evidence="3">The sequence shown here is derived from an EMBL/GenBank/DDBJ whole genome shotgun (WGS) entry which is preliminary data.</text>
</comment>
<keyword evidence="1" id="KW-0472">Membrane</keyword>
<reference evidence="3 4" key="1">
    <citation type="journal article" date="2018" name="J. Allergy Clin. Immunol.">
        <title>High-quality assembly of Dermatophagoides pteronyssinus genome and transcriptome reveals a wide range of novel allergens.</title>
        <authorList>
            <person name="Liu X.Y."/>
            <person name="Yang K.Y."/>
            <person name="Wang M.Q."/>
            <person name="Kwok J.S."/>
            <person name="Zeng X."/>
            <person name="Yang Z."/>
            <person name="Xiao X.J."/>
            <person name="Lau C.P."/>
            <person name="Li Y."/>
            <person name="Huang Z.M."/>
            <person name="Ba J.G."/>
            <person name="Yim A.K."/>
            <person name="Ouyang C.Y."/>
            <person name="Ngai S.M."/>
            <person name="Chan T.F."/>
            <person name="Leung E.L."/>
            <person name="Liu L."/>
            <person name="Liu Z.G."/>
            <person name="Tsui S.K."/>
        </authorList>
    </citation>
    <scope>NUCLEOTIDE SEQUENCE [LARGE SCALE GENOMIC DNA]</scope>
    <source>
        <strain evidence="3">Derp</strain>
    </source>
</reference>
<organism evidence="3 4">
    <name type="scientific">Dermatophagoides pteronyssinus</name>
    <name type="common">European house dust mite</name>
    <dbReference type="NCBI Taxonomy" id="6956"/>
    <lineage>
        <taxon>Eukaryota</taxon>
        <taxon>Metazoa</taxon>
        <taxon>Ecdysozoa</taxon>
        <taxon>Arthropoda</taxon>
        <taxon>Chelicerata</taxon>
        <taxon>Arachnida</taxon>
        <taxon>Acari</taxon>
        <taxon>Acariformes</taxon>
        <taxon>Sarcoptiformes</taxon>
        <taxon>Astigmata</taxon>
        <taxon>Psoroptidia</taxon>
        <taxon>Analgoidea</taxon>
        <taxon>Pyroglyphidae</taxon>
        <taxon>Dermatophagoidinae</taxon>
        <taxon>Dermatophagoides</taxon>
    </lineage>
</organism>
<gene>
    <name evidence="3" type="primary">PTPRZ1_2</name>
    <name evidence="3" type="ORF">DERP_002780</name>
</gene>
<dbReference type="InterPro" id="IPR013151">
    <property type="entry name" value="Immunoglobulin_dom"/>
</dbReference>
<keyword evidence="4" id="KW-1185">Reference proteome</keyword>
<dbReference type="SUPFAM" id="SSF48726">
    <property type="entry name" value="Immunoglobulin"/>
    <property type="match status" value="1"/>
</dbReference>
<feature type="transmembrane region" description="Helical" evidence="1">
    <location>
        <begin position="121"/>
        <end position="140"/>
    </location>
</feature>
<proteinExistence type="predicted"/>
<dbReference type="InterPro" id="IPR013783">
    <property type="entry name" value="Ig-like_fold"/>
</dbReference>
<accession>A0ABQ8JVM2</accession>
<evidence type="ECO:0000256" key="1">
    <source>
        <dbReference type="SAM" id="Phobius"/>
    </source>
</evidence>
<reference evidence="3 4" key="2">
    <citation type="journal article" date="2022" name="Mol. Biol. Evol.">
        <title>Comparative Genomics Reveals Insights into the Divergent Evolution of Astigmatic Mites and Household Pest Adaptations.</title>
        <authorList>
            <person name="Xiong Q."/>
            <person name="Wan A.T."/>
            <person name="Liu X."/>
            <person name="Fung C.S."/>
            <person name="Xiao X."/>
            <person name="Malainual N."/>
            <person name="Hou J."/>
            <person name="Wang L."/>
            <person name="Wang M."/>
            <person name="Yang K.Y."/>
            <person name="Cui Y."/>
            <person name="Leung E.L."/>
            <person name="Nong W."/>
            <person name="Shin S.K."/>
            <person name="Au S.W."/>
            <person name="Jeong K.Y."/>
            <person name="Chew F.T."/>
            <person name="Hui J.H."/>
            <person name="Leung T.F."/>
            <person name="Tungtrongchitr A."/>
            <person name="Zhong N."/>
            <person name="Liu Z."/>
            <person name="Tsui S.K."/>
        </authorList>
    </citation>
    <scope>NUCLEOTIDE SEQUENCE [LARGE SCALE GENOMIC DNA]</scope>
    <source>
        <strain evidence="3">Derp</strain>
    </source>
</reference>
<protein>
    <submittedName>
        <fullName evidence="3">Protein tyrosine phosphatase</fullName>
    </submittedName>
</protein>
<sequence>MLGDLGQQLEFHNIYTRRGSNTTIVCEPASRATKIYNIQWFKDERKVVEIENQRIINWQVGDHVSFVPETGALLLRSVSFRDSGDYLCLVNNKRENGQVRLMVQVINLSAGRHHDDRPIDLLHLVTTIYTFVCLFVYLGASGQVVIN</sequence>
<dbReference type="Gene3D" id="2.60.40.10">
    <property type="entry name" value="Immunoglobulins"/>
    <property type="match status" value="1"/>
</dbReference>
<dbReference type="InterPro" id="IPR003599">
    <property type="entry name" value="Ig_sub"/>
</dbReference>
<dbReference type="InterPro" id="IPR007110">
    <property type="entry name" value="Ig-like_dom"/>
</dbReference>
<evidence type="ECO:0000259" key="2">
    <source>
        <dbReference type="PROSITE" id="PS50835"/>
    </source>
</evidence>
<evidence type="ECO:0000313" key="4">
    <source>
        <dbReference type="Proteomes" id="UP000887458"/>
    </source>
</evidence>
<feature type="domain" description="Ig-like" evidence="2">
    <location>
        <begin position="19"/>
        <end position="104"/>
    </location>
</feature>
<dbReference type="EMBL" id="NJHN03000008">
    <property type="protein sequence ID" value="KAH9426681.1"/>
    <property type="molecule type" value="Genomic_DNA"/>
</dbReference>
<keyword evidence="1" id="KW-1133">Transmembrane helix</keyword>
<dbReference type="PROSITE" id="PS50835">
    <property type="entry name" value="IG_LIKE"/>
    <property type="match status" value="1"/>
</dbReference>
<dbReference type="Proteomes" id="UP000887458">
    <property type="component" value="Unassembled WGS sequence"/>
</dbReference>
<keyword evidence="1" id="KW-0812">Transmembrane</keyword>
<dbReference type="Pfam" id="PF00047">
    <property type="entry name" value="ig"/>
    <property type="match status" value="1"/>
</dbReference>
<dbReference type="SMART" id="SM00409">
    <property type="entry name" value="IG"/>
    <property type="match status" value="1"/>
</dbReference>